<dbReference type="Gene3D" id="3.40.50.620">
    <property type="entry name" value="HUPs"/>
    <property type="match status" value="2"/>
</dbReference>
<sequence length="290" mass="30865">MYDTIVVPTDGSEHAIRAAEHGYALARLFDATVHVLNVVTMPDTVGTVNDELLGHLEQQGAEAVEAVEAVAGAGVPVETAVVRGQPARGIVDYVDDHDADLVAMGTHGRTGLERYVEGSVTERVVRMADVPVLTTRETEASDVDDDYDEILLPTDGSDPAAAAVDHAFAVAERADARVHAVNIVDIGSIAVSPGFVHPTEVLDRLESEGERATQAVADRGRSDGVEVVTEVREGYASNDLLDYADDNGIDLITMGTHGRTGFERYILGSTTTRIVRQAEAPVLAIKANEQ</sequence>
<dbReference type="PANTHER" id="PTHR46268:SF6">
    <property type="entry name" value="UNIVERSAL STRESS PROTEIN UP12"/>
    <property type="match status" value="1"/>
</dbReference>
<evidence type="ECO:0000313" key="4">
    <source>
        <dbReference type="Proteomes" id="UP000017840"/>
    </source>
</evidence>
<comment type="caution">
    <text evidence="3">The sequence shown here is derived from an EMBL/GenBank/DDBJ whole genome shotgun (WGS) entry which is preliminary data.</text>
</comment>
<accession>V4H8J2</accession>
<feature type="domain" description="UspA" evidence="2">
    <location>
        <begin position="1"/>
        <end position="136"/>
    </location>
</feature>
<evidence type="ECO:0000259" key="2">
    <source>
        <dbReference type="Pfam" id="PF00582"/>
    </source>
</evidence>
<feature type="domain" description="UspA" evidence="2">
    <location>
        <begin position="147"/>
        <end position="286"/>
    </location>
</feature>
<dbReference type="AlphaFoldDB" id="V4H8J2"/>
<evidence type="ECO:0000256" key="1">
    <source>
        <dbReference type="ARBA" id="ARBA00008791"/>
    </source>
</evidence>
<dbReference type="EMBL" id="ASGZ01000064">
    <property type="protein sequence ID" value="ESP87035.1"/>
    <property type="molecule type" value="Genomic_DNA"/>
</dbReference>
<dbReference type="PATRIC" id="fig|1324957.4.peg.3245"/>
<dbReference type="SUPFAM" id="SSF52402">
    <property type="entry name" value="Adenine nucleotide alpha hydrolases-like"/>
    <property type="match status" value="2"/>
</dbReference>
<protein>
    <submittedName>
        <fullName evidence="3">Universal stress protein UspA-like protein</fullName>
    </submittedName>
</protein>
<dbReference type="InterPro" id="IPR006015">
    <property type="entry name" value="Universal_stress_UspA"/>
</dbReference>
<dbReference type="PRINTS" id="PR01438">
    <property type="entry name" value="UNVRSLSTRESS"/>
</dbReference>
<dbReference type="OrthoDB" id="105697at2157"/>
<organism evidence="3 4">
    <name type="scientific">Candidatus Halobonum tyrrellensis G22</name>
    <dbReference type="NCBI Taxonomy" id="1324957"/>
    <lineage>
        <taxon>Archaea</taxon>
        <taxon>Methanobacteriati</taxon>
        <taxon>Methanobacteriota</taxon>
        <taxon>Stenosarchaea group</taxon>
        <taxon>Halobacteria</taxon>
        <taxon>Halobacteriales</taxon>
        <taxon>Haloferacaceae</taxon>
        <taxon>Candidatus Halobonum</taxon>
    </lineage>
</organism>
<dbReference type="RefSeq" id="WP_023395768.1">
    <property type="nucleotide sequence ID" value="NZ_ASGZ01000064.1"/>
</dbReference>
<dbReference type="Proteomes" id="UP000017840">
    <property type="component" value="Unassembled WGS sequence"/>
</dbReference>
<name>V4H8J2_9EURY</name>
<keyword evidence="4" id="KW-1185">Reference proteome</keyword>
<dbReference type="InterPro" id="IPR006016">
    <property type="entry name" value="UspA"/>
</dbReference>
<dbReference type="PANTHER" id="PTHR46268">
    <property type="entry name" value="STRESS RESPONSE PROTEIN NHAX"/>
    <property type="match status" value="1"/>
</dbReference>
<proteinExistence type="inferred from homology"/>
<gene>
    <name evidence="3" type="ORF">K933_15987</name>
</gene>
<dbReference type="eggNOG" id="arCOG00449">
    <property type="taxonomic scope" value="Archaea"/>
</dbReference>
<reference evidence="3 4" key="1">
    <citation type="journal article" date="2013" name="Genome Announc.">
        <title>Draft Genome Sequence of 'Candidatus Halobonum tyrrellensis' Strain G22, Isolated from the Hypersaline Waters of Lake Tyrrell, Australia.</title>
        <authorList>
            <person name="Ugalde J.A."/>
            <person name="Narasingarao P."/>
            <person name="Kuo S."/>
            <person name="Podell S."/>
            <person name="Allen E.E."/>
        </authorList>
    </citation>
    <scope>NUCLEOTIDE SEQUENCE [LARGE SCALE GENOMIC DNA]</scope>
    <source>
        <strain evidence="3 4">G22</strain>
    </source>
</reference>
<evidence type="ECO:0000313" key="3">
    <source>
        <dbReference type="EMBL" id="ESP87035.1"/>
    </source>
</evidence>
<comment type="similarity">
    <text evidence="1">Belongs to the universal stress protein A family.</text>
</comment>
<dbReference type="Pfam" id="PF00582">
    <property type="entry name" value="Usp"/>
    <property type="match status" value="2"/>
</dbReference>
<dbReference type="CDD" id="cd00293">
    <property type="entry name" value="USP-like"/>
    <property type="match status" value="2"/>
</dbReference>
<dbReference type="InterPro" id="IPR014729">
    <property type="entry name" value="Rossmann-like_a/b/a_fold"/>
</dbReference>